<dbReference type="SUPFAM" id="SSF46785">
    <property type="entry name" value="Winged helix' DNA-binding domain"/>
    <property type="match status" value="1"/>
</dbReference>
<dbReference type="GO" id="GO:0003700">
    <property type="term" value="F:DNA-binding transcription factor activity"/>
    <property type="evidence" value="ECO:0007669"/>
    <property type="project" value="InterPro"/>
</dbReference>
<evidence type="ECO:0000313" key="3">
    <source>
        <dbReference type="EMBL" id="VFU09875.1"/>
    </source>
</evidence>
<proteinExistence type="predicted"/>
<dbReference type="InterPro" id="IPR039422">
    <property type="entry name" value="MarR/SlyA-like"/>
</dbReference>
<dbReference type="PANTHER" id="PTHR33164:SF44">
    <property type="entry name" value="TRANSCRIPTIONAL REGULATORY PROTEIN"/>
    <property type="match status" value="1"/>
</dbReference>
<dbReference type="AlphaFoldDB" id="A0A4U8Z3B3"/>
<dbReference type="InterPro" id="IPR000835">
    <property type="entry name" value="HTH_MarR-typ"/>
</dbReference>
<dbReference type="Proteomes" id="UP000294360">
    <property type="component" value="Chromosome"/>
</dbReference>
<name>A0A4U8Z3B3_METTU</name>
<reference evidence="3 4" key="1">
    <citation type="submission" date="2019-03" db="EMBL/GenBank/DDBJ databases">
        <authorList>
            <person name="Kox A.R. M."/>
        </authorList>
    </citation>
    <scope>NUCLEOTIDE SEQUENCE [LARGE SCALE GENOMIC DNA]</scope>
    <source>
        <strain evidence="3">MTUNDRAET4 annotated genome</strain>
    </source>
</reference>
<feature type="compositionally biased region" description="Basic and acidic residues" evidence="1">
    <location>
        <begin position="1"/>
        <end position="11"/>
    </location>
</feature>
<feature type="compositionally biased region" description="Low complexity" evidence="1">
    <location>
        <begin position="14"/>
        <end position="24"/>
    </location>
</feature>
<feature type="region of interest" description="Disordered" evidence="1">
    <location>
        <begin position="1"/>
        <end position="24"/>
    </location>
</feature>
<feature type="domain" description="HTH marR-type" evidence="2">
    <location>
        <begin position="30"/>
        <end position="162"/>
    </location>
</feature>
<dbReference type="PROSITE" id="PS50995">
    <property type="entry name" value="HTH_MARR_2"/>
    <property type="match status" value="1"/>
</dbReference>
<evidence type="ECO:0000313" key="4">
    <source>
        <dbReference type="Proteomes" id="UP000294360"/>
    </source>
</evidence>
<dbReference type="KEGG" id="mtun:MTUNDRAET4_2988"/>
<dbReference type="PANTHER" id="PTHR33164">
    <property type="entry name" value="TRANSCRIPTIONAL REGULATOR, MARR FAMILY"/>
    <property type="match status" value="1"/>
</dbReference>
<evidence type="ECO:0000256" key="1">
    <source>
        <dbReference type="SAM" id="MobiDB-lite"/>
    </source>
</evidence>
<sequence>MDSTLQKKPDCESEGSPSGASDAAAGNEAEFGLIELMFFAYRDFVGDADHLLENFGLGRAHHRVLHFVNRRPGLTIAELLDILKITKQSLNRVLKDLLDQNYVVAFPGENDRRQRRLFPTPRGESLAFEVVRLQSKRFARIFAQLPEAARAGAREFLLAMVDPDEREKVAALIASDGPKRVLG</sequence>
<accession>A0A4U8Z3B3</accession>
<protein>
    <submittedName>
        <fullName evidence="3">HTH-type transcriptional regulator PetP</fullName>
    </submittedName>
</protein>
<dbReference type="EMBL" id="LR536450">
    <property type="protein sequence ID" value="VFU09875.1"/>
    <property type="molecule type" value="Genomic_DNA"/>
</dbReference>
<dbReference type="Gene3D" id="1.10.10.10">
    <property type="entry name" value="Winged helix-like DNA-binding domain superfamily/Winged helix DNA-binding domain"/>
    <property type="match status" value="1"/>
</dbReference>
<dbReference type="SMART" id="SM00347">
    <property type="entry name" value="HTH_MARR"/>
    <property type="match status" value="1"/>
</dbReference>
<dbReference type="GO" id="GO:0006950">
    <property type="term" value="P:response to stress"/>
    <property type="evidence" value="ECO:0007669"/>
    <property type="project" value="TreeGrafter"/>
</dbReference>
<dbReference type="Pfam" id="PF12802">
    <property type="entry name" value="MarR_2"/>
    <property type="match status" value="1"/>
</dbReference>
<dbReference type="InterPro" id="IPR036388">
    <property type="entry name" value="WH-like_DNA-bd_sf"/>
</dbReference>
<dbReference type="InterPro" id="IPR036390">
    <property type="entry name" value="WH_DNA-bd_sf"/>
</dbReference>
<evidence type="ECO:0000259" key="2">
    <source>
        <dbReference type="PROSITE" id="PS50995"/>
    </source>
</evidence>
<organism evidence="3 4">
    <name type="scientific">Methylocella tundrae</name>
    <dbReference type="NCBI Taxonomy" id="227605"/>
    <lineage>
        <taxon>Bacteria</taxon>
        <taxon>Pseudomonadati</taxon>
        <taxon>Pseudomonadota</taxon>
        <taxon>Alphaproteobacteria</taxon>
        <taxon>Hyphomicrobiales</taxon>
        <taxon>Beijerinckiaceae</taxon>
        <taxon>Methylocella</taxon>
    </lineage>
</organism>
<gene>
    <name evidence="3" type="primary">petP</name>
    <name evidence="3" type="ORF">MTUNDRAET4_2988</name>
</gene>
<dbReference type="RefSeq" id="WP_423135981.1">
    <property type="nucleotide sequence ID" value="NZ_CP139089.1"/>
</dbReference>